<feature type="transmembrane region" description="Helical" evidence="10">
    <location>
        <begin position="111"/>
        <end position="129"/>
    </location>
</feature>
<feature type="transmembrane region" description="Helical" evidence="10">
    <location>
        <begin position="1047"/>
        <end position="1068"/>
    </location>
</feature>
<evidence type="ECO:0000259" key="12">
    <source>
        <dbReference type="PROSITE" id="PS50929"/>
    </source>
</evidence>
<dbReference type="EMBL" id="MU157829">
    <property type="protein sequence ID" value="KAF9533202.1"/>
    <property type="molecule type" value="Genomic_DNA"/>
</dbReference>
<keyword evidence="6" id="KW-0067">ATP-binding</keyword>
<dbReference type="FunFam" id="3.40.50.300:FF:000838">
    <property type="entry name" value="ABC multidrug transporter (Eurofung)"/>
    <property type="match status" value="1"/>
</dbReference>
<feature type="transmembrane region" description="Helical" evidence="10">
    <location>
        <begin position="1281"/>
        <end position="1301"/>
    </location>
</feature>
<feature type="region of interest" description="Disordered" evidence="9">
    <location>
        <begin position="427"/>
        <end position="519"/>
    </location>
</feature>
<dbReference type="Pfam" id="PF00664">
    <property type="entry name" value="ABC_membrane"/>
    <property type="match status" value="2"/>
</dbReference>
<keyword evidence="5" id="KW-0547">Nucleotide-binding</keyword>
<keyword evidence="4" id="KW-0677">Repeat</keyword>
<comment type="caution">
    <text evidence="13">The sequence shown here is derived from an EMBL/GenBank/DDBJ whole genome shotgun (WGS) entry which is preliminary data.</text>
</comment>
<evidence type="ECO:0000256" key="3">
    <source>
        <dbReference type="ARBA" id="ARBA00022692"/>
    </source>
</evidence>
<dbReference type="PROSITE" id="PS50929">
    <property type="entry name" value="ABC_TM1F"/>
    <property type="match status" value="2"/>
</dbReference>
<evidence type="ECO:0000256" key="10">
    <source>
        <dbReference type="SAM" id="Phobius"/>
    </source>
</evidence>
<evidence type="ECO:0000256" key="5">
    <source>
        <dbReference type="ARBA" id="ARBA00022741"/>
    </source>
</evidence>
<evidence type="ECO:0000313" key="14">
    <source>
        <dbReference type="Proteomes" id="UP000807306"/>
    </source>
</evidence>
<feature type="domain" description="ABC transporter" evidence="11">
    <location>
        <begin position="768"/>
        <end position="998"/>
    </location>
</feature>
<dbReference type="Pfam" id="PF00005">
    <property type="entry name" value="ABC_tran"/>
    <property type="match status" value="2"/>
</dbReference>
<organism evidence="13 14">
    <name type="scientific">Crepidotus variabilis</name>
    <dbReference type="NCBI Taxonomy" id="179855"/>
    <lineage>
        <taxon>Eukaryota</taxon>
        <taxon>Fungi</taxon>
        <taxon>Dikarya</taxon>
        <taxon>Basidiomycota</taxon>
        <taxon>Agaricomycotina</taxon>
        <taxon>Agaricomycetes</taxon>
        <taxon>Agaricomycetidae</taxon>
        <taxon>Agaricales</taxon>
        <taxon>Agaricineae</taxon>
        <taxon>Crepidotaceae</taxon>
        <taxon>Crepidotus</taxon>
    </lineage>
</organism>
<evidence type="ECO:0000256" key="4">
    <source>
        <dbReference type="ARBA" id="ARBA00022737"/>
    </source>
</evidence>
<dbReference type="PANTHER" id="PTHR24223">
    <property type="entry name" value="ATP-BINDING CASSETTE SUB-FAMILY C"/>
    <property type="match status" value="1"/>
</dbReference>
<accession>A0A9P6EQT8</accession>
<dbReference type="InterPro" id="IPR011527">
    <property type="entry name" value="ABC1_TM_dom"/>
</dbReference>
<feature type="transmembrane region" description="Helical" evidence="10">
    <location>
        <begin position="1313"/>
        <end position="1332"/>
    </location>
</feature>
<dbReference type="GO" id="GO:0016887">
    <property type="term" value="F:ATP hydrolysis activity"/>
    <property type="evidence" value="ECO:0007669"/>
    <property type="project" value="InterPro"/>
</dbReference>
<comment type="subcellular location">
    <subcellularLocation>
        <location evidence="1">Membrane</location>
        <topology evidence="1">Multi-pass membrane protein</topology>
    </subcellularLocation>
</comment>
<dbReference type="InterPro" id="IPR036640">
    <property type="entry name" value="ABC1_TM_sf"/>
</dbReference>
<keyword evidence="7 10" id="KW-1133">Transmembrane helix</keyword>
<dbReference type="GO" id="GO:0005524">
    <property type="term" value="F:ATP binding"/>
    <property type="evidence" value="ECO:0007669"/>
    <property type="project" value="UniProtKB-KW"/>
</dbReference>
<dbReference type="GO" id="GO:0016020">
    <property type="term" value="C:membrane"/>
    <property type="evidence" value="ECO:0007669"/>
    <property type="project" value="UniProtKB-SubCell"/>
</dbReference>
<feature type="transmembrane region" description="Helical" evidence="10">
    <location>
        <begin position="373"/>
        <end position="394"/>
    </location>
</feature>
<dbReference type="OrthoDB" id="6500128at2759"/>
<dbReference type="InterPro" id="IPR003593">
    <property type="entry name" value="AAA+_ATPase"/>
</dbReference>
<reference evidence="13" key="1">
    <citation type="submission" date="2020-11" db="EMBL/GenBank/DDBJ databases">
        <authorList>
            <consortium name="DOE Joint Genome Institute"/>
            <person name="Ahrendt S."/>
            <person name="Riley R."/>
            <person name="Andreopoulos W."/>
            <person name="Labutti K."/>
            <person name="Pangilinan J."/>
            <person name="Ruiz-Duenas F.J."/>
            <person name="Barrasa J.M."/>
            <person name="Sanchez-Garcia M."/>
            <person name="Camarero S."/>
            <person name="Miyauchi S."/>
            <person name="Serrano A."/>
            <person name="Linde D."/>
            <person name="Babiker R."/>
            <person name="Drula E."/>
            <person name="Ayuso-Fernandez I."/>
            <person name="Pacheco R."/>
            <person name="Padilla G."/>
            <person name="Ferreira P."/>
            <person name="Barriuso J."/>
            <person name="Kellner H."/>
            <person name="Castanera R."/>
            <person name="Alfaro M."/>
            <person name="Ramirez L."/>
            <person name="Pisabarro A.G."/>
            <person name="Kuo A."/>
            <person name="Tritt A."/>
            <person name="Lipzen A."/>
            <person name="He G."/>
            <person name="Yan M."/>
            <person name="Ng V."/>
            <person name="Cullen D."/>
            <person name="Martin F."/>
            <person name="Rosso M.-N."/>
            <person name="Henrissat B."/>
            <person name="Hibbett D."/>
            <person name="Martinez A.T."/>
            <person name="Grigoriev I.V."/>
        </authorList>
    </citation>
    <scope>NUCLEOTIDE SEQUENCE</scope>
    <source>
        <strain evidence="13">CBS 506.95</strain>
    </source>
</reference>
<dbReference type="CDD" id="cd03250">
    <property type="entry name" value="ABCC_MRP_domain1"/>
    <property type="match status" value="1"/>
</dbReference>
<evidence type="ECO:0000313" key="13">
    <source>
        <dbReference type="EMBL" id="KAF9533202.1"/>
    </source>
</evidence>
<feature type="domain" description="ABC transmembrane type-1" evidence="12">
    <location>
        <begin position="333"/>
        <end position="712"/>
    </location>
</feature>
<protein>
    <recommendedName>
        <fullName evidence="15">P-loop containing nucleoside triphosphate hydrolase protein</fullName>
    </recommendedName>
</protein>
<feature type="transmembrane region" description="Helical" evidence="10">
    <location>
        <begin position="47"/>
        <end position="70"/>
    </location>
</feature>
<dbReference type="PROSITE" id="PS50893">
    <property type="entry name" value="ABC_TRANSPORTER_2"/>
    <property type="match status" value="2"/>
</dbReference>
<dbReference type="SUPFAM" id="SSF52540">
    <property type="entry name" value="P-loop containing nucleoside triphosphate hydrolases"/>
    <property type="match status" value="2"/>
</dbReference>
<feature type="transmembrane region" description="Helical" evidence="10">
    <location>
        <begin position="1197"/>
        <end position="1216"/>
    </location>
</feature>
<feature type="transmembrane region" description="Helical" evidence="10">
    <location>
        <begin position="332"/>
        <end position="353"/>
    </location>
</feature>
<dbReference type="InterPro" id="IPR017871">
    <property type="entry name" value="ABC_transporter-like_CS"/>
</dbReference>
<dbReference type="Gene3D" id="1.20.1560.10">
    <property type="entry name" value="ABC transporter type 1, transmembrane domain"/>
    <property type="match status" value="3"/>
</dbReference>
<keyword evidence="8 10" id="KW-0472">Membrane</keyword>
<evidence type="ECO:0008006" key="15">
    <source>
        <dbReference type="Google" id="ProtNLM"/>
    </source>
</evidence>
<dbReference type="InterPro" id="IPR050173">
    <property type="entry name" value="ABC_transporter_C-like"/>
</dbReference>
<dbReference type="SUPFAM" id="SSF90123">
    <property type="entry name" value="ABC transporter transmembrane region"/>
    <property type="match status" value="2"/>
</dbReference>
<keyword evidence="2" id="KW-0813">Transport</keyword>
<dbReference type="GO" id="GO:0140359">
    <property type="term" value="F:ABC-type transporter activity"/>
    <property type="evidence" value="ECO:0007669"/>
    <property type="project" value="InterPro"/>
</dbReference>
<feature type="domain" description="ABC transporter" evidence="11">
    <location>
        <begin position="1373"/>
        <end position="1610"/>
    </location>
</feature>
<evidence type="ECO:0000256" key="8">
    <source>
        <dbReference type="ARBA" id="ARBA00023136"/>
    </source>
</evidence>
<dbReference type="CDD" id="cd03244">
    <property type="entry name" value="ABCC_MRP_domain2"/>
    <property type="match status" value="1"/>
</dbReference>
<feature type="transmembrane region" description="Helical" evidence="10">
    <location>
        <begin position="1095"/>
        <end position="1119"/>
    </location>
</feature>
<gene>
    <name evidence="13" type="ORF">CPB83DRAFT_846042</name>
</gene>
<dbReference type="PANTHER" id="PTHR24223:SF356">
    <property type="entry name" value="ATP-BINDING CASSETTE TRANSPORTER ABC4"/>
    <property type="match status" value="1"/>
</dbReference>
<evidence type="ECO:0000256" key="7">
    <source>
        <dbReference type="ARBA" id="ARBA00022989"/>
    </source>
</evidence>
<dbReference type="Gene3D" id="3.40.50.300">
    <property type="entry name" value="P-loop containing nucleotide triphosphate hydrolases"/>
    <property type="match status" value="2"/>
</dbReference>
<feature type="domain" description="ABC transmembrane type-1" evidence="12">
    <location>
        <begin position="1057"/>
        <end position="1336"/>
    </location>
</feature>
<evidence type="ECO:0000256" key="6">
    <source>
        <dbReference type="ARBA" id="ARBA00022840"/>
    </source>
</evidence>
<dbReference type="Proteomes" id="UP000807306">
    <property type="component" value="Unassembled WGS sequence"/>
</dbReference>
<evidence type="ECO:0000256" key="9">
    <source>
        <dbReference type="SAM" id="MobiDB-lite"/>
    </source>
</evidence>
<feature type="compositionally biased region" description="Low complexity" evidence="9">
    <location>
        <begin position="438"/>
        <end position="459"/>
    </location>
</feature>
<sequence length="1624" mass="180003">MAPNWFNLQTESTFSQQTFNYALPNPDGSHQSVWSVTSNISNIDTRILPLGVAVFTFAVLVIQAIAYGIFSRFRSEDEVEIDEAEPTTVVTRQPSLYDRFMVHVQGYGGPIIYACFVGRLVCVLALVYLSDTTIRQCMLQPLVLDEHWAIRCPEYFLGLTFIYSTFLSFFVLVSQPWHITLTRANTIVLLSAFCVYTYRDIWPLATYTEHPADAAEGKILYIKIALLGLAGLVIPMCMPRVYFPVDPLKPMPIPPAEITASWLSRVTYTYIDPLIMLASGVSHLAHDQLPPLSDEDRAVNQKKWSFKHMDPFGLKRRRHLFWGALVHFRVELLIMTISAILVCLLEFVAPIGINQVLRYLEKGNTSGNLRPWFWIAWLFWGPIFASLATHWYLYYYTFIRVRMEAIITQLVFEHSLRIRMKAEAASDGEKKADSNANSEATTPTASQTSSKAASVVSAEGSEEGEDTHLTRSEAGTSVTDSTVVGASRSASDATQATIKGKTKSKATPSAPPIQKKKKHSGENLLGKINNYVTTDLQNLLEGVDFLKFFIGVPFQIVIATIFLYQLLGWSALVGLTITVVFSPVAGILGNKVNKLQVDKMKKTDERVQSITEAVGVLRMIKLFGWEGKMTKRIEQKREEELSWLWKVKVLRIMTSATSLTIPTVTMLVTYMSYAVLMKEELTASTIFSSMAVFSILREQLFRISWQTMLIIDAKVSLDRVNDFIHDAELLDTFENLKEHPEKPQLTETSSDNEDLNIGFKNATFSWSLDEEDGSLTPSSRHYRLHIEEEVLFKRGKINLIIGPTGCGKTSMLMALLGEMHFMPANPDSWFNLPRKDGVAYASQESWVQNATIRDNILFGSPYNEERYKKVIDQCALQRDLELFEAGDATEVGERGLTLSGGQKARVTLARAVYSFAKIILLDDILAALDVHTSSWIVDQCLKGDILEGRTVLLVTHNVALAGPVADFVVSLGLDGSVVSQGTDVAVPLKADPALAAEAAADKEETAAGKADSEEDSNKATTGKLIMAEEIVHGHVSWKSMKLLIDGLGGNSPTFFFIAWVLSFFVMSFSKNLEPWFLGVWASQFETHPASEVDNVLYISVFSGIAIFNILGFLCLTFYYNWRAIAASRYIHNKLVSSVFGSTLRWLDETPAARITARCTNDIRTVDGQLPQDFWWVIEMITVMVAKLGVIVLFTPVFIFPGVIVAAVGWFIGQLYLKTQLCVKRELSNARSPLLAHFSAAIHGIVSIRAYGAQESFQQESMKRIDFYSQAARTSWNINRWVGFRIDVLGAAFTSGLAAYLVYGSNVGASNSGLSLNMAVSFAMAIFWLIRIYNDLEVESNSLERIQGYVDIEHEPQPSDEGKAPAAWPTSGDLRVENLSARYSQNGPKVLHEINFHVKSGERIGVVGRTGSGKSSLTLALLRCIITEGTVYLDGLPTNKVNLDSLRSNITIIPQMPELISGTLRQNLDPFDQNDDAVLNDALRAAGLFSLQDEAGEARITLDTKIAGGGGNLSVGQRQIIALARAMVRGSKLLILDEATSAIDYKTDAVIQSTLRSQLGKDTTVITIAHRLQTIMDADKILVLDGGKIVEFDSPKFLLGKEKGLLKALVDGSGDKNTLYTLAGC</sequence>
<dbReference type="FunFam" id="1.20.1560.10:FF:000013">
    <property type="entry name" value="ABC transporter C family member 2"/>
    <property type="match status" value="1"/>
</dbReference>
<evidence type="ECO:0000256" key="1">
    <source>
        <dbReference type="ARBA" id="ARBA00004141"/>
    </source>
</evidence>
<feature type="transmembrane region" description="Helical" evidence="10">
    <location>
        <begin position="545"/>
        <end position="566"/>
    </location>
</feature>
<feature type="transmembrane region" description="Helical" evidence="10">
    <location>
        <begin position="219"/>
        <end position="243"/>
    </location>
</feature>
<dbReference type="SMART" id="SM00382">
    <property type="entry name" value="AAA"/>
    <property type="match status" value="2"/>
</dbReference>
<keyword evidence="3 10" id="KW-0812">Transmembrane</keyword>
<evidence type="ECO:0000256" key="2">
    <source>
        <dbReference type="ARBA" id="ARBA00022448"/>
    </source>
</evidence>
<evidence type="ECO:0000259" key="11">
    <source>
        <dbReference type="PROSITE" id="PS50893"/>
    </source>
</evidence>
<name>A0A9P6EQT8_9AGAR</name>
<dbReference type="InterPro" id="IPR003439">
    <property type="entry name" value="ABC_transporter-like_ATP-bd"/>
</dbReference>
<dbReference type="PROSITE" id="PS00211">
    <property type="entry name" value="ABC_TRANSPORTER_1"/>
    <property type="match status" value="1"/>
</dbReference>
<feature type="transmembrane region" description="Helical" evidence="10">
    <location>
        <begin position="572"/>
        <end position="592"/>
    </location>
</feature>
<dbReference type="CDD" id="cd18596">
    <property type="entry name" value="ABC_6TM_VMR1_D1_like"/>
    <property type="match status" value="1"/>
</dbReference>
<keyword evidence="14" id="KW-1185">Reference proteome</keyword>
<dbReference type="CDD" id="cd18604">
    <property type="entry name" value="ABC_6TM_VMR1_D2_like"/>
    <property type="match status" value="1"/>
</dbReference>
<proteinExistence type="predicted"/>
<feature type="compositionally biased region" description="Polar residues" evidence="9">
    <location>
        <begin position="473"/>
        <end position="497"/>
    </location>
</feature>
<dbReference type="InterPro" id="IPR027417">
    <property type="entry name" value="P-loop_NTPase"/>
</dbReference>
<feature type="transmembrane region" description="Helical" evidence="10">
    <location>
        <begin position="155"/>
        <end position="173"/>
    </location>
</feature>